<gene>
    <name evidence="2" type="ORF">PSH88_19960</name>
</gene>
<evidence type="ECO:0000259" key="1">
    <source>
        <dbReference type="Pfam" id="PF13946"/>
    </source>
</evidence>
<dbReference type="EMBL" id="CP117430">
    <property type="protein sequence ID" value="WLI16561.1"/>
    <property type="molecule type" value="Genomic_DNA"/>
</dbReference>
<evidence type="ECO:0000313" key="2">
    <source>
        <dbReference type="EMBL" id="WLI16561.1"/>
    </source>
</evidence>
<dbReference type="Pfam" id="PF13946">
    <property type="entry name" value="DUF4214"/>
    <property type="match status" value="1"/>
</dbReference>
<organism evidence="2 3">
    <name type="scientific">Pseudomonas wuhanensis</name>
    <dbReference type="NCBI Taxonomy" id="2954098"/>
    <lineage>
        <taxon>Bacteria</taxon>
        <taxon>Pseudomonadati</taxon>
        <taxon>Pseudomonadota</taxon>
        <taxon>Gammaproteobacteria</taxon>
        <taxon>Pseudomonadales</taxon>
        <taxon>Pseudomonadaceae</taxon>
        <taxon>Pseudomonas</taxon>
    </lineage>
</organism>
<protein>
    <submittedName>
        <fullName evidence="2">DUF4214 domain-containing protein</fullName>
    </submittedName>
</protein>
<keyword evidence="3" id="KW-1185">Reference proteome</keyword>
<evidence type="ECO:0000313" key="3">
    <source>
        <dbReference type="Proteomes" id="UP001230768"/>
    </source>
</evidence>
<feature type="domain" description="DUF4214" evidence="1">
    <location>
        <begin position="53"/>
        <end position="90"/>
    </location>
</feature>
<reference evidence="2 3" key="1">
    <citation type="submission" date="2023-02" db="EMBL/GenBank/DDBJ databases">
        <title>Evolution of Hrp T3SS in non-pathogenic Pseudomonas fluorescens.</title>
        <authorList>
            <person name="Liao K."/>
            <person name="Wei H."/>
            <person name="Gu Y."/>
        </authorList>
    </citation>
    <scope>NUCLEOTIDE SEQUENCE [LARGE SCALE GENOMIC DNA]</scope>
    <source>
        <strain evidence="2 3">FP607</strain>
    </source>
</reference>
<dbReference type="Proteomes" id="UP001230768">
    <property type="component" value="Chromosome"/>
</dbReference>
<proteinExistence type="predicted"/>
<dbReference type="InterPro" id="IPR025282">
    <property type="entry name" value="DUF4214"/>
</dbReference>
<sequence>MATTSAQVQQLYVVSLGHAADKAGLDYWMSELNAESPTLTLENLGTKFINERPEYSDNYGGLSRSDTIITLYNNLFNRSPDTTDLDYWASGAGTAVPTDQLLTTFVNGATTADAQVIANKVVVAQAYTIAAGSNYTLADSTTVLDGVDGTTVSVDDALDKLENGSLSGIAIPAGVAALKAQANAELALVAFEASAVTELSALNKEAFALNDKLETPAELETLGIPSEDGVLAYEDVDQSITNATLLRDAVSGSTTEELQAGASTGLLELAADRKAYTIEAGTVGHVGLVIDYENAVNANNALIAAAPKAVNIAIAKVQTDFTVAEGSTGLELVHANEAAGTFIDSATTLYQSLTNPKATIAQISAITDAFDTFLGVDGAADFSKMKVLAATDYAKKVAQGAEEAAATAITGTAGDAYKTAFADKIDLDTNLANALAADALVTQAQLLDGTHLSLEAATEVTLPSFVKDLADKSTNTTDLYYSAAEAGVERSTYYIANFNKDDAIYVGEGYTLNTNNAVDGTGHFTGSDANSLEVFFTQVSYDSKVVTVVMEKNAVGNAVGGATSNTIEIELSGIESLTDVSFSNGVIFSSPVFA</sequence>
<dbReference type="RefSeq" id="WP_305422223.1">
    <property type="nucleotide sequence ID" value="NZ_CP117430.1"/>
</dbReference>
<accession>A0ABY9GLC4</accession>
<name>A0ABY9GLC4_9PSED</name>